<dbReference type="PANTHER" id="PTHR13710:SF105">
    <property type="entry name" value="ATP-DEPENDENT DNA HELICASE Q1"/>
    <property type="match status" value="1"/>
</dbReference>
<dbReference type="InterPro" id="IPR032284">
    <property type="entry name" value="RecQ_Zn-bd"/>
</dbReference>
<dbReference type="SUPFAM" id="SSF52540">
    <property type="entry name" value="P-loop containing nucleoside triphosphate hydrolases"/>
    <property type="match status" value="1"/>
</dbReference>
<comment type="cofactor">
    <cofactor evidence="1">
        <name>Mg(2+)</name>
        <dbReference type="ChEBI" id="CHEBI:18420"/>
    </cofactor>
</comment>
<feature type="domain" description="Helicase ATP-binding" evidence="17">
    <location>
        <begin position="34"/>
        <end position="210"/>
    </location>
</feature>
<dbReference type="InterPro" id="IPR036390">
    <property type="entry name" value="WH_DNA-bd_sf"/>
</dbReference>
<dbReference type="InterPro" id="IPR010997">
    <property type="entry name" value="HRDC-like_sf"/>
</dbReference>
<evidence type="ECO:0000256" key="7">
    <source>
        <dbReference type="ARBA" id="ARBA00022806"/>
    </source>
</evidence>
<dbReference type="CDD" id="cd17920">
    <property type="entry name" value="DEXHc_RecQ"/>
    <property type="match status" value="1"/>
</dbReference>
<evidence type="ECO:0000259" key="18">
    <source>
        <dbReference type="PROSITE" id="PS51194"/>
    </source>
</evidence>
<keyword evidence="8" id="KW-0067">ATP-binding</keyword>
<dbReference type="Pfam" id="PF00270">
    <property type="entry name" value="DEAD"/>
    <property type="match status" value="1"/>
</dbReference>
<organism evidence="19 20">
    <name type="scientific">Curvibacter cyanobacteriorum</name>
    <dbReference type="NCBI Taxonomy" id="3026422"/>
    <lineage>
        <taxon>Bacteria</taxon>
        <taxon>Pseudomonadati</taxon>
        <taxon>Pseudomonadota</taxon>
        <taxon>Betaproteobacteria</taxon>
        <taxon>Burkholderiales</taxon>
        <taxon>Comamonadaceae</taxon>
        <taxon>Curvibacter</taxon>
    </lineage>
</organism>
<protein>
    <recommendedName>
        <fullName evidence="13">ATP-dependent DNA helicase RecQ</fullName>
        <ecNumber evidence="12">5.6.2.4</ecNumber>
    </recommendedName>
    <alternativeName>
        <fullName evidence="14">DNA 3'-5' helicase RecQ</fullName>
    </alternativeName>
</protein>
<dbReference type="SUPFAM" id="SSF46785">
    <property type="entry name" value="Winged helix' DNA-binding domain"/>
    <property type="match status" value="1"/>
</dbReference>
<feature type="region of interest" description="Disordered" evidence="15">
    <location>
        <begin position="634"/>
        <end position="656"/>
    </location>
</feature>
<dbReference type="InterPro" id="IPR002121">
    <property type="entry name" value="HRDC_dom"/>
</dbReference>
<evidence type="ECO:0000256" key="2">
    <source>
        <dbReference type="ARBA" id="ARBA00001947"/>
    </source>
</evidence>
<feature type="compositionally biased region" description="Low complexity" evidence="15">
    <location>
        <begin position="424"/>
        <end position="435"/>
    </location>
</feature>
<dbReference type="Gene3D" id="1.10.10.10">
    <property type="entry name" value="Winged helix-like DNA-binding domain superfamily/Winged helix DNA-binding domain"/>
    <property type="match status" value="1"/>
</dbReference>
<feature type="domain" description="Helicase C-terminal" evidence="18">
    <location>
        <begin position="231"/>
        <end position="386"/>
    </location>
</feature>
<evidence type="ECO:0000256" key="3">
    <source>
        <dbReference type="ARBA" id="ARBA00005446"/>
    </source>
</evidence>
<dbReference type="PROSITE" id="PS51194">
    <property type="entry name" value="HELICASE_CTER"/>
    <property type="match status" value="1"/>
</dbReference>
<evidence type="ECO:0000256" key="13">
    <source>
        <dbReference type="ARBA" id="ARBA00044535"/>
    </source>
</evidence>
<dbReference type="NCBIfam" id="TIGR00614">
    <property type="entry name" value="recQ_fam"/>
    <property type="match status" value="1"/>
</dbReference>
<dbReference type="Pfam" id="PF00271">
    <property type="entry name" value="Helicase_C"/>
    <property type="match status" value="1"/>
</dbReference>
<dbReference type="SMART" id="SM00487">
    <property type="entry name" value="DEXDc"/>
    <property type="match status" value="1"/>
</dbReference>
<evidence type="ECO:0000259" key="16">
    <source>
        <dbReference type="PROSITE" id="PS50967"/>
    </source>
</evidence>
<feature type="region of interest" description="Disordered" evidence="15">
    <location>
        <begin position="424"/>
        <end position="504"/>
    </location>
</feature>
<keyword evidence="9" id="KW-0238">DNA-binding</keyword>
<dbReference type="InterPro" id="IPR044876">
    <property type="entry name" value="HRDC_dom_sf"/>
</dbReference>
<dbReference type="InterPro" id="IPR018982">
    <property type="entry name" value="RQC_domain"/>
</dbReference>
<dbReference type="Proteomes" id="UP001528673">
    <property type="component" value="Unassembled WGS sequence"/>
</dbReference>
<dbReference type="Gene3D" id="3.40.50.300">
    <property type="entry name" value="P-loop containing nucleotide triphosphate hydrolases"/>
    <property type="match status" value="2"/>
</dbReference>
<keyword evidence="7 19" id="KW-0347">Helicase</keyword>
<keyword evidence="6 19" id="KW-0378">Hydrolase</keyword>
<keyword evidence="10" id="KW-0413">Isomerase</keyword>
<reference evidence="19 20" key="1">
    <citation type="submission" date="2023-02" db="EMBL/GenBank/DDBJ databases">
        <title>Bacterial whole genomic sequence of Curvibacter sp. HBC61.</title>
        <authorList>
            <person name="Le V."/>
            <person name="Ko S.-R."/>
            <person name="Ahn C.-Y."/>
            <person name="Oh H.-M."/>
        </authorList>
    </citation>
    <scope>NUCLEOTIDE SEQUENCE [LARGE SCALE GENOMIC DNA]</scope>
    <source>
        <strain evidence="19 20">HBC61</strain>
    </source>
</reference>
<dbReference type="Pfam" id="PF00570">
    <property type="entry name" value="HRDC"/>
    <property type="match status" value="1"/>
</dbReference>
<evidence type="ECO:0000256" key="11">
    <source>
        <dbReference type="ARBA" id="ARBA00034617"/>
    </source>
</evidence>
<evidence type="ECO:0000256" key="4">
    <source>
        <dbReference type="ARBA" id="ARBA00022723"/>
    </source>
</evidence>
<evidence type="ECO:0000313" key="20">
    <source>
        <dbReference type="Proteomes" id="UP001528673"/>
    </source>
</evidence>
<keyword evidence="4" id="KW-0479">Metal-binding</keyword>
<evidence type="ECO:0000256" key="12">
    <source>
        <dbReference type="ARBA" id="ARBA00034808"/>
    </source>
</evidence>
<dbReference type="SMART" id="SM00956">
    <property type="entry name" value="RQC"/>
    <property type="match status" value="1"/>
</dbReference>
<dbReference type="SUPFAM" id="SSF47819">
    <property type="entry name" value="HRDC-like"/>
    <property type="match status" value="1"/>
</dbReference>
<dbReference type="EC" id="5.6.2.4" evidence="12"/>
<dbReference type="SMART" id="SM00341">
    <property type="entry name" value="HRDC"/>
    <property type="match status" value="1"/>
</dbReference>
<proteinExistence type="inferred from homology"/>
<evidence type="ECO:0000256" key="10">
    <source>
        <dbReference type="ARBA" id="ARBA00023235"/>
    </source>
</evidence>
<dbReference type="PROSITE" id="PS50967">
    <property type="entry name" value="HRDC"/>
    <property type="match status" value="1"/>
</dbReference>
<evidence type="ECO:0000256" key="8">
    <source>
        <dbReference type="ARBA" id="ARBA00022840"/>
    </source>
</evidence>
<dbReference type="Pfam" id="PF09382">
    <property type="entry name" value="RQC"/>
    <property type="match status" value="1"/>
</dbReference>
<keyword evidence="5" id="KW-0547">Nucleotide-binding</keyword>
<dbReference type="Gene3D" id="1.10.150.80">
    <property type="entry name" value="HRDC domain"/>
    <property type="match status" value="1"/>
</dbReference>
<dbReference type="SMART" id="SM00490">
    <property type="entry name" value="HELICc"/>
    <property type="match status" value="1"/>
</dbReference>
<dbReference type="Pfam" id="PF16124">
    <property type="entry name" value="RecQ_Zn_bind"/>
    <property type="match status" value="1"/>
</dbReference>
<dbReference type="EMBL" id="JAQSIP010000009">
    <property type="protein sequence ID" value="MDD0840310.1"/>
    <property type="molecule type" value="Genomic_DNA"/>
</dbReference>
<evidence type="ECO:0000313" key="19">
    <source>
        <dbReference type="EMBL" id="MDD0840310.1"/>
    </source>
</evidence>
<keyword evidence="20" id="KW-1185">Reference proteome</keyword>
<dbReference type="GO" id="GO:0016787">
    <property type="term" value="F:hydrolase activity"/>
    <property type="evidence" value="ECO:0007669"/>
    <property type="project" value="UniProtKB-KW"/>
</dbReference>
<dbReference type="PANTHER" id="PTHR13710">
    <property type="entry name" value="DNA HELICASE RECQ FAMILY MEMBER"/>
    <property type="match status" value="1"/>
</dbReference>
<dbReference type="InterPro" id="IPR004589">
    <property type="entry name" value="DNA_helicase_ATP-dep_RecQ"/>
</dbReference>
<dbReference type="GO" id="GO:0003678">
    <property type="term" value="F:DNA helicase activity"/>
    <property type="evidence" value="ECO:0007669"/>
    <property type="project" value="UniProtKB-EC"/>
</dbReference>
<comment type="catalytic activity">
    <reaction evidence="11">
        <text>Couples ATP hydrolysis with the unwinding of duplex DNA by translocating in the 3'-5' direction.</text>
        <dbReference type="EC" id="5.6.2.4"/>
    </reaction>
</comment>
<evidence type="ECO:0000256" key="5">
    <source>
        <dbReference type="ARBA" id="ARBA00022741"/>
    </source>
</evidence>
<evidence type="ECO:0000259" key="17">
    <source>
        <dbReference type="PROSITE" id="PS51192"/>
    </source>
</evidence>
<dbReference type="InterPro" id="IPR027417">
    <property type="entry name" value="P-loop_NTPase"/>
</dbReference>
<name>A0ABT5N223_9BURK</name>
<dbReference type="InterPro" id="IPR001650">
    <property type="entry name" value="Helicase_C-like"/>
</dbReference>
<dbReference type="PROSITE" id="PS51192">
    <property type="entry name" value="HELICASE_ATP_BIND_1"/>
    <property type="match status" value="1"/>
</dbReference>
<dbReference type="InterPro" id="IPR014001">
    <property type="entry name" value="Helicase_ATP-bd"/>
</dbReference>
<dbReference type="RefSeq" id="WP_273953107.1">
    <property type="nucleotide sequence ID" value="NZ_JAQSIP010000009.1"/>
</dbReference>
<evidence type="ECO:0000256" key="15">
    <source>
        <dbReference type="SAM" id="MobiDB-lite"/>
    </source>
</evidence>
<evidence type="ECO:0000256" key="9">
    <source>
        <dbReference type="ARBA" id="ARBA00023125"/>
    </source>
</evidence>
<evidence type="ECO:0000256" key="6">
    <source>
        <dbReference type="ARBA" id="ARBA00022801"/>
    </source>
</evidence>
<dbReference type="CDD" id="cd18794">
    <property type="entry name" value="SF2_C_RecQ"/>
    <property type="match status" value="1"/>
</dbReference>
<evidence type="ECO:0000256" key="1">
    <source>
        <dbReference type="ARBA" id="ARBA00001946"/>
    </source>
</evidence>
<dbReference type="InterPro" id="IPR036388">
    <property type="entry name" value="WH-like_DNA-bd_sf"/>
</dbReference>
<sequence>MPSTAASLAPSDAHTVLREVFGYEQFRGPQQAIIDHVVAGGDALVLMPTGGGKSLCYQVPAIVRQRAGLGITVVVSPLIALMHDQVGALHESGVEAAFLNSTLSYEEASDVERRLLRGEITLLYAAPERITTPRFLSQLDSLHERGMLSLFAIDEAHCVSQWGHDFRPEYRALTVLHERYPGVPRMALTATADATTRADIVERLQLQDAGQFVSSFDRPNIRYTIVEKKEVTQQLLRFIEREHSTPQGHDAGVVYCQSRKRVEELAQTLCENGFNALPYHAGLDAAVRQQHQDRFLREDGIIMCATIAFGMGIDKPDVRFVAHVDMPKNIEGYYQETGRAGRDGGPANAWMAYGLQDVVNQRRMIDESPASEEFKQVMVGKLDALLGLAEAIDCRRARLLSYFGQTMANATDHEQAGELKALGNAAGAGPLPSGLRPHRGAESDAQSATAGVSHPATAGPLPRRPEPPQGAEGDTHCATAGVSHPATAGPLPRRPGPPRGAGSDTQCTTVGVYCGNCDNCLTPPAVWDGTDAARKLLSTIYRVQQASGISFGAGHIMDILRGKTSDKISQYGHQQISTFGIGAEFSEQQLRGVLRQLIAIGALAVDAQAFNTLQLTEASRAVLRGEVPIRLRQATAQAPASRSKRSASGPGGAAAKPTIALEGGALRRFESLKAWRTEVAREHNLPAYVIFHDATLAAIAERHPSSLDELQGISGLGARKLEAYGAEVLRVCTSA</sequence>
<gene>
    <name evidence="19" type="ORF">PSQ40_17130</name>
</gene>
<comment type="cofactor">
    <cofactor evidence="2">
        <name>Zn(2+)</name>
        <dbReference type="ChEBI" id="CHEBI:29105"/>
    </cofactor>
</comment>
<feature type="domain" description="HRDC" evidence="16">
    <location>
        <begin position="662"/>
        <end position="735"/>
    </location>
</feature>
<comment type="caution">
    <text evidence="19">The sequence shown here is derived from an EMBL/GenBank/DDBJ whole genome shotgun (WGS) entry which is preliminary data.</text>
</comment>
<accession>A0ABT5N223</accession>
<evidence type="ECO:0000256" key="14">
    <source>
        <dbReference type="ARBA" id="ARBA00044550"/>
    </source>
</evidence>
<comment type="similarity">
    <text evidence="3">Belongs to the helicase family. RecQ subfamily.</text>
</comment>
<dbReference type="InterPro" id="IPR011545">
    <property type="entry name" value="DEAD/DEAH_box_helicase_dom"/>
</dbReference>